<sequence>MDEWIVLAVLLVIGVPIAAIVALVMVLGARGRIARLEADVAMLKHFLAKVPIEALAEARPETAGAAVDAAATAPGKIPETPPIPDPAAIAAREAATDDIATPTPEAIAARAGEHDAAPEFADAPIAAPSPIAAKSLEERIGTRWAVWVGGLALALGLVFLVQYSIEEGYFGPAARVVFGALFSAAAIAAGEWMRRGERAAGFLARVPAAPIPAILTAAGAAGLFATVWASHAVYGFLGSGTGFVMLGLVAVATIVAALLHGPWFGVLGILAGYVTPMLVESTTPNPDALAGFLLVVTVAAFAVARVRRWRGVATAALVPALGWGAGFVDLFPPATLPEIDLAIYALGVFAATAGLLVWSDGRLAAPEGDRRLDRFGLAALAATSLLVLVAYDGDVGTLGSVVLIATLGGLVGLAWTMPAVAPAVVIAGSVAVIAVVIQDLDVFRSLVDDTLAIGTDGLVALRPKVVASFLGFHGAIAAALTAIGLLGALRATPQADRTAGWFALSAWSAPLMAVVVAWGRVSGFEGNLGFAAAAIGVAFVQVAATVRLVAKESAEAPSRAVAAAAVGAIAGLGTAAAIALDHAALTVALALMIPAIAWVHGLRPVPALKAATAIVGLVVLGRLAWDPAITADLGTTPIFNALLLGYGVPALGMGFAAWRFRSEPSDVWRAVIEGLAVIFAGLFVLAEIRHVAHGGRVLAPDVTLVETGLDVATALVLSAGVRRAAAVIGGRVLAPAAAVLGWLAAIGAVLGLGIATNPIVTGRPVGATLFGSLFFGYGVPALVAAATARGARRAGRAPAIVAATAALAYGLGFAWATLVVRRIFQGEILTHGASDAEMWAYSATWLAFGVATLAVGIKVGSKPVRLLSGVVVTATACKVFLLDLADVGGIWRAGSFLGLGLVLIGIALVYQRILFPTEPPPDGA</sequence>
<feature type="transmembrane region" description="Helical" evidence="1">
    <location>
        <begin position="169"/>
        <end position="190"/>
    </location>
</feature>
<feature type="transmembrane region" description="Helical" evidence="1">
    <location>
        <begin position="465"/>
        <end position="489"/>
    </location>
</feature>
<dbReference type="AlphaFoldDB" id="A0A4Q9VHP9"/>
<feature type="transmembrane region" description="Helical" evidence="1">
    <location>
        <begin position="501"/>
        <end position="521"/>
    </location>
</feature>
<evidence type="ECO:0000313" key="2">
    <source>
        <dbReference type="EMBL" id="TBW34415.1"/>
    </source>
</evidence>
<evidence type="ECO:0000256" key="1">
    <source>
        <dbReference type="SAM" id="Phobius"/>
    </source>
</evidence>
<feature type="transmembrane region" description="Helical" evidence="1">
    <location>
        <begin position="6"/>
        <end position="27"/>
    </location>
</feature>
<keyword evidence="1" id="KW-1133">Transmembrane helix</keyword>
<dbReference type="PANTHER" id="PTHR38434:SF1">
    <property type="entry name" value="BLL2549 PROTEIN"/>
    <property type="match status" value="1"/>
</dbReference>
<keyword evidence="1" id="KW-0472">Membrane</keyword>
<feature type="transmembrane region" description="Helical" evidence="1">
    <location>
        <begin position="527"/>
        <end position="548"/>
    </location>
</feature>
<dbReference type="OrthoDB" id="5422830at2"/>
<dbReference type="PANTHER" id="PTHR38434">
    <property type="entry name" value="BLL2549 PROTEIN"/>
    <property type="match status" value="1"/>
</dbReference>
<feature type="transmembrane region" description="Helical" evidence="1">
    <location>
        <begin position="397"/>
        <end position="415"/>
    </location>
</feature>
<feature type="transmembrane region" description="Helical" evidence="1">
    <location>
        <begin position="670"/>
        <end position="692"/>
    </location>
</feature>
<feature type="transmembrane region" description="Helical" evidence="1">
    <location>
        <begin position="799"/>
        <end position="818"/>
    </location>
</feature>
<comment type="caution">
    <text evidence="2">The sequence shown here is derived from an EMBL/GenBank/DDBJ whole genome shotgun (WGS) entry which is preliminary data.</text>
</comment>
<feature type="transmembrane region" description="Helical" evidence="1">
    <location>
        <begin position="202"/>
        <end position="228"/>
    </location>
</feature>
<feature type="transmembrane region" description="Helical" evidence="1">
    <location>
        <begin position="372"/>
        <end position="391"/>
    </location>
</feature>
<feature type="transmembrane region" description="Helical" evidence="1">
    <location>
        <begin position="234"/>
        <end position="256"/>
    </location>
</feature>
<feature type="transmembrane region" description="Helical" evidence="1">
    <location>
        <begin position="288"/>
        <end position="306"/>
    </location>
</feature>
<feature type="transmembrane region" description="Helical" evidence="1">
    <location>
        <begin position="637"/>
        <end position="658"/>
    </location>
</feature>
<feature type="transmembrane region" description="Helical" evidence="1">
    <location>
        <begin position="838"/>
        <end position="857"/>
    </location>
</feature>
<gene>
    <name evidence="2" type="ORF">EYW49_18425</name>
</gene>
<dbReference type="InterPro" id="IPR014600">
    <property type="entry name" value="UCP035905_mem"/>
</dbReference>
<feature type="transmembrane region" description="Helical" evidence="1">
    <location>
        <begin position="584"/>
        <end position="600"/>
    </location>
</feature>
<organism evidence="2 3">
    <name type="scientific">Siculibacillus lacustris</name>
    <dbReference type="NCBI Taxonomy" id="1549641"/>
    <lineage>
        <taxon>Bacteria</taxon>
        <taxon>Pseudomonadati</taxon>
        <taxon>Pseudomonadota</taxon>
        <taxon>Alphaproteobacteria</taxon>
        <taxon>Hyphomicrobiales</taxon>
        <taxon>Ancalomicrobiaceae</taxon>
        <taxon>Siculibacillus</taxon>
    </lineage>
</organism>
<dbReference type="RefSeq" id="WP_131311100.1">
    <property type="nucleotide sequence ID" value="NZ_SJFN01000034.1"/>
</dbReference>
<protein>
    <submittedName>
        <fullName evidence="2">DUF2339 domain-containing protein</fullName>
    </submittedName>
</protein>
<dbReference type="InterPro" id="IPR019286">
    <property type="entry name" value="DUF2339_TM"/>
</dbReference>
<name>A0A4Q9VHP9_9HYPH</name>
<dbReference type="PIRSF" id="PIRSF035905">
    <property type="entry name" value="UCP035905_mp"/>
    <property type="match status" value="1"/>
</dbReference>
<feature type="transmembrane region" description="Helical" evidence="1">
    <location>
        <begin position="313"/>
        <end position="335"/>
    </location>
</feature>
<dbReference type="EMBL" id="SJFN01000034">
    <property type="protein sequence ID" value="TBW34415.1"/>
    <property type="molecule type" value="Genomic_DNA"/>
</dbReference>
<feature type="transmembrane region" description="Helical" evidence="1">
    <location>
        <begin position="733"/>
        <end position="755"/>
    </location>
</feature>
<keyword evidence="3" id="KW-1185">Reference proteome</keyword>
<feature type="transmembrane region" description="Helical" evidence="1">
    <location>
        <begin position="144"/>
        <end position="163"/>
    </location>
</feature>
<feature type="transmembrane region" description="Helical" evidence="1">
    <location>
        <begin position="767"/>
        <end position="787"/>
    </location>
</feature>
<feature type="transmembrane region" description="Helical" evidence="1">
    <location>
        <begin position="890"/>
        <end position="910"/>
    </location>
</feature>
<reference evidence="2 3" key="1">
    <citation type="submission" date="2019-02" db="EMBL/GenBank/DDBJ databases">
        <title>Siculibacillus lacustris gen. nov., sp. nov., a new rosette-forming bacterium isolated from a freshwater crater lake (Lake St. Ana, Romania).</title>
        <authorList>
            <person name="Felfoldi T."/>
            <person name="Marton Z."/>
            <person name="Szabo A."/>
            <person name="Mentes A."/>
            <person name="Boka K."/>
            <person name="Marialigeti K."/>
            <person name="Mathe I."/>
            <person name="Koncz M."/>
            <person name="Schumann P."/>
            <person name="Toth E."/>
        </authorList>
    </citation>
    <scope>NUCLEOTIDE SEQUENCE [LARGE SCALE GENOMIC DNA]</scope>
    <source>
        <strain evidence="2 3">SA-279</strain>
    </source>
</reference>
<proteinExistence type="predicted"/>
<feature type="transmembrane region" description="Helical" evidence="1">
    <location>
        <begin position="263"/>
        <end position="282"/>
    </location>
</feature>
<accession>A0A4Q9VHP9</accession>
<keyword evidence="1" id="KW-0812">Transmembrane</keyword>
<evidence type="ECO:0000313" key="3">
    <source>
        <dbReference type="Proteomes" id="UP000292781"/>
    </source>
</evidence>
<dbReference type="Proteomes" id="UP000292781">
    <property type="component" value="Unassembled WGS sequence"/>
</dbReference>
<feature type="transmembrane region" description="Helical" evidence="1">
    <location>
        <begin position="341"/>
        <end position="360"/>
    </location>
</feature>
<feature type="transmembrane region" description="Helical" evidence="1">
    <location>
        <begin position="560"/>
        <end position="578"/>
    </location>
</feature>
<feature type="transmembrane region" description="Helical" evidence="1">
    <location>
        <begin position="420"/>
        <end position="437"/>
    </location>
</feature>
<dbReference type="Pfam" id="PF10101">
    <property type="entry name" value="DUF2339"/>
    <property type="match status" value="1"/>
</dbReference>